<comment type="caution">
    <text evidence="3">The sequence shown here is derived from an EMBL/GenBank/DDBJ whole genome shotgun (WGS) entry which is preliminary data.</text>
</comment>
<dbReference type="CDD" id="cd05233">
    <property type="entry name" value="SDR_c"/>
    <property type="match status" value="1"/>
</dbReference>
<protein>
    <submittedName>
        <fullName evidence="3">Short-chain dehydrogenase</fullName>
    </submittedName>
</protein>
<evidence type="ECO:0000313" key="4">
    <source>
        <dbReference type="Proteomes" id="UP000076489"/>
    </source>
</evidence>
<dbReference type="AlphaFoldDB" id="A0A166PUJ9"/>
<accession>A0A166PUJ9</accession>
<dbReference type="PANTHER" id="PTHR24321:SF8">
    <property type="entry name" value="ESTRADIOL 17-BETA-DEHYDROGENASE 8-RELATED"/>
    <property type="match status" value="1"/>
</dbReference>
<organism evidence="3 4">
    <name type="scientific">Pseudomonas fluorescens</name>
    <dbReference type="NCBI Taxonomy" id="294"/>
    <lineage>
        <taxon>Bacteria</taxon>
        <taxon>Pseudomonadati</taxon>
        <taxon>Pseudomonadota</taxon>
        <taxon>Gammaproteobacteria</taxon>
        <taxon>Pseudomonadales</taxon>
        <taxon>Pseudomonadaceae</taxon>
        <taxon>Pseudomonas</taxon>
    </lineage>
</organism>
<gene>
    <name evidence="3" type="ORF">A1D17_25410</name>
</gene>
<dbReference type="InterPro" id="IPR020904">
    <property type="entry name" value="Sc_DH/Rdtase_CS"/>
</dbReference>
<dbReference type="OrthoDB" id="9787298at2"/>
<evidence type="ECO:0000256" key="1">
    <source>
        <dbReference type="ARBA" id="ARBA00006484"/>
    </source>
</evidence>
<dbReference type="EMBL" id="LUKJ01000003">
    <property type="protein sequence ID" value="KZN19335.1"/>
    <property type="molecule type" value="Genomic_DNA"/>
</dbReference>
<evidence type="ECO:0000313" key="3">
    <source>
        <dbReference type="EMBL" id="KZN19335.1"/>
    </source>
</evidence>
<dbReference type="InterPro" id="IPR002347">
    <property type="entry name" value="SDR_fam"/>
</dbReference>
<comment type="similarity">
    <text evidence="1">Belongs to the short-chain dehydrogenases/reductases (SDR) family.</text>
</comment>
<dbReference type="Proteomes" id="UP000076489">
    <property type="component" value="Unassembled WGS sequence"/>
</dbReference>
<sequence length="254" mass="26315">MTDIKNSTPNEVADKVALVTGAASGIGQAIALLLHARGAKVIAEDINPEVQALARPGLVPLVADITQDGAAERAVALAVEQFGRLDILVNNAGIIINKLVIDMTREDWERIQAVNATAAFLHSREAVKAMMPNKSGSIVNIASYASYFAFPTIAAYTASKGALAQLTRTLALEVIGHGIRVNAVGVGDVVTNILNHVVDDGPAFLAQHGEAAPIGRAAQPEEIAEVVAFIASDRASFMVGSVVMADGGMTVTAG</sequence>
<dbReference type="Gene3D" id="3.40.50.720">
    <property type="entry name" value="NAD(P)-binding Rossmann-like Domain"/>
    <property type="match status" value="1"/>
</dbReference>
<dbReference type="Pfam" id="PF13561">
    <property type="entry name" value="adh_short_C2"/>
    <property type="match status" value="1"/>
</dbReference>
<evidence type="ECO:0000256" key="2">
    <source>
        <dbReference type="ARBA" id="ARBA00023002"/>
    </source>
</evidence>
<keyword evidence="2" id="KW-0560">Oxidoreductase</keyword>
<dbReference type="InterPro" id="IPR036291">
    <property type="entry name" value="NAD(P)-bd_dom_sf"/>
</dbReference>
<dbReference type="PRINTS" id="PR00080">
    <property type="entry name" value="SDRFAMILY"/>
</dbReference>
<dbReference type="PANTHER" id="PTHR24321">
    <property type="entry name" value="DEHYDROGENASES, SHORT CHAIN"/>
    <property type="match status" value="1"/>
</dbReference>
<proteinExistence type="inferred from homology"/>
<dbReference type="RefSeq" id="WP_008074002.1">
    <property type="nucleotide sequence ID" value="NZ_LUKJ01000003.1"/>
</dbReference>
<dbReference type="SUPFAM" id="SSF51735">
    <property type="entry name" value="NAD(P)-binding Rossmann-fold domains"/>
    <property type="match status" value="1"/>
</dbReference>
<dbReference type="FunFam" id="3.40.50.720:FF:000084">
    <property type="entry name" value="Short-chain dehydrogenase reductase"/>
    <property type="match status" value="1"/>
</dbReference>
<reference evidence="3 4" key="2">
    <citation type="journal article" date="2018" name="Nature">
        <title>Mutant phenotypes for thousands of bacterial genes of unknown function.</title>
        <authorList>
            <person name="Price M.N."/>
            <person name="Wetmore K.M."/>
            <person name="Waters R.J."/>
            <person name="Callaghan M."/>
            <person name="Ray J."/>
            <person name="Liu H."/>
            <person name="Kuehl J.V."/>
            <person name="Melnyk R.A."/>
            <person name="Lamson J.S."/>
            <person name="Suh Y."/>
            <person name="Carlson H.K."/>
            <person name="Esquivel Z."/>
            <person name="Sadeeshkumar H."/>
            <person name="Chakraborty R."/>
            <person name="Zane G.M."/>
            <person name="Rubin B.E."/>
            <person name="Wall J.D."/>
            <person name="Visel A."/>
            <person name="Bristow J."/>
            <person name="Blow M.J."/>
            <person name="Arkin A.P."/>
            <person name="Deutschbauer A.M."/>
        </authorList>
    </citation>
    <scope>NUCLEOTIDE SEQUENCE [LARGE SCALE GENOMIC DNA]</scope>
    <source>
        <strain evidence="3 4">FW300-N1B4</strain>
    </source>
</reference>
<dbReference type="PRINTS" id="PR00081">
    <property type="entry name" value="GDHRDH"/>
</dbReference>
<name>A0A166PUJ9_PSEFL</name>
<dbReference type="PROSITE" id="PS00061">
    <property type="entry name" value="ADH_SHORT"/>
    <property type="match status" value="1"/>
</dbReference>
<dbReference type="GO" id="GO:0016491">
    <property type="term" value="F:oxidoreductase activity"/>
    <property type="evidence" value="ECO:0007669"/>
    <property type="project" value="UniProtKB-KW"/>
</dbReference>
<reference evidence="4" key="1">
    <citation type="submission" date="2016-03" db="EMBL/GenBank/DDBJ databases">
        <authorList>
            <person name="Ray J."/>
            <person name="Price M."/>
            <person name="Deutschbauer A."/>
        </authorList>
    </citation>
    <scope>NUCLEOTIDE SEQUENCE [LARGE SCALE GENOMIC DNA]</scope>
    <source>
        <strain evidence="4">FW300-N1B4</strain>
    </source>
</reference>